<dbReference type="AlphaFoldDB" id="A0A9P9IQ76"/>
<sequence>MDYTTHDIVNAFRSARLQYIRADESDEALKSFIPQIIDDPLIQVMSSPNALQPQAKSNCGPYLKSVCDSLLGVAIALLPEEDGSQDHVADGEATKPSPKPPVFIGIMCLGWGGIRPSIAHHRTAEVGISLAKPYQDKGYGGEALNWVLDWGFKHVGMHSIGISAASYNPKAIHLYEKVGFTLEGRRRQRIWQNRKWYDLIDLGMTEEEWEKMRGLTPA</sequence>
<dbReference type="Proteomes" id="UP000738349">
    <property type="component" value="Unassembled WGS sequence"/>
</dbReference>
<dbReference type="GO" id="GO:0016747">
    <property type="term" value="F:acyltransferase activity, transferring groups other than amino-acyl groups"/>
    <property type="evidence" value="ECO:0007669"/>
    <property type="project" value="InterPro"/>
</dbReference>
<dbReference type="PROSITE" id="PS51186">
    <property type="entry name" value="GNAT"/>
    <property type="match status" value="1"/>
</dbReference>
<dbReference type="InterPro" id="IPR000182">
    <property type="entry name" value="GNAT_dom"/>
</dbReference>
<dbReference type="InterPro" id="IPR016181">
    <property type="entry name" value="Acyl_CoA_acyltransferase"/>
</dbReference>
<name>A0A9P9IQ76_9HYPO</name>
<keyword evidence="3" id="KW-1185">Reference proteome</keyword>
<feature type="domain" description="N-acetyltransferase" evidence="1">
    <location>
        <begin position="61"/>
        <end position="203"/>
    </location>
</feature>
<protein>
    <submittedName>
        <fullName evidence="2">Acyl-CoA N-acyltransferase</fullName>
    </submittedName>
</protein>
<reference evidence="2" key="1">
    <citation type="journal article" date="2021" name="Nat. Commun.">
        <title>Genetic determinants of endophytism in the Arabidopsis root mycobiome.</title>
        <authorList>
            <person name="Mesny F."/>
            <person name="Miyauchi S."/>
            <person name="Thiergart T."/>
            <person name="Pickel B."/>
            <person name="Atanasova L."/>
            <person name="Karlsson M."/>
            <person name="Huettel B."/>
            <person name="Barry K.W."/>
            <person name="Haridas S."/>
            <person name="Chen C."/>
            <person name="Bauer D."/>
            <person name="Andreopoulos W."/>
            <person name="Pangilinan J."/>
            <person name="LaButti K."/>
            <person name="Riley R."/>
            <person name="Lipzen A."/>
            <person name="Clum A."/>
            <person name="Drula E."/>
            <person name="Henrissat B."/>
            <person name="Kohler A."/>
            <person name="Grigoriev I.V."/>
            <person name="Martin F.M."/>
            <person name="Hacquard S."/>
        </authorList>
    </citation>
    <scope>NUCLEOTIDE SEQUENCE</scope>
    <source>
        <strain evidence="2">MPI-CAGE-AT-0147</strain>
    </source>
</reference>
<accession>A0A9P9IQ76</accession>
<comment type="caution">
    <text evidence="2">The sequence shown here is derived from an EMBL/GenBank/DDBJ whole genome shotgun (WGS) entry which is preliminary data.</text>
</comment>
<organism evidence="2 3">
    <name type="scientific">Dactylonectria macrodidyma</name>
    <dbReference type="NCBI Taxonomy" id="307937"/>
    <lineage>
        <taxon>Eukaryota</taxon>
        <taxon>Fungi</taxon>
        <taxon>Dikarya</taxon>
        <taxon>Ascomycota</taxon>
        <taxon>Pezizomycotina</taxon>
        <taxon>Sordariomycetes</taxon>
        <taxon>Hypocreomycetidae</taxon>
        <taxon>Hypocreales</taxon>
        <taxon>Nectriaceae</taxon>
        <taxon>Dactylonectria</taxon>
    </lineage>
</organism>
<dbReference type="Gene3D" id="3.40.630.30">
    <property type="match status" value="1"/>
</dbReference>
<dbReference type="SUPFAM" id="SSF55729">
    <property type="entry name" value="Acyl-CoA N-acyltransferases (Nat)"/>
    <property type="match status" value="1"/>
</dbReference>
<evidence type="ECO:0000313" key="3">
    <source>
        <dbReference type="Proteomes" id="UP000738349"/>
    </source>
</evidence>
<evidence type="ECO:0000259" key="1">
    <source>
        <dbReference type="PROSITE" id="PS51186"/>
    </source>
</evidence>
<evidence type="ECO:0000313" key="2">
    <source>
        <dbReference type="EMBL" id="KAH7131058.1"/>
    </source>
</evidence>
<dbReference type="OrthoDB" id="64477at2759"/>
<dbReference type="EMBL" id="JAGMUV010000017">
    <property type="protein sequence ID" value="KAH7131058.1"/>
    <property type="molecule type" value="Genomic_DNA"/>
</dbReference>
<gene>
    <name evidence="2" type="ORF">EDB81DRAFT_807866</name>
</gene>
<dbReference type="Pfam" id="PF13302">
    <property type="entry name" value="Acetyltransf_3"/>
    <property type="match status" value="1"/>
</dbReference>
<proteinExistence type="predicted"/>
<dbReference type="PANTHER" id="PTHR43415:SF3">
    <property type="entry name" value="GNAT-FAMILY ACETYLTRANSFERASE"/>
    <property type="match status" value="1"/>
</dbReference>
<dbReference type="PANTHER" id="PTHR43415">
    <property type="entry name" value="SPERMIDINE N(1)-ACETYLTRANSFERASE"/>
    <property type="match status" value="1"/>
</dbReference>